<dbReference type="PANTHER" id="PTHR35580:SF1">
    <property type="entry name" value="PHYTASE-LIKE DOMAIN-CONTAINING PROTEIN"/>
    <property type="match status" value="1"/>
</dbReference>
<name>A0A8F5VIM7_METHU</name>
<dbReference type="PANTHER" id="PTHR35580">
    <property type="entry name" value="CELL SURFACE GLYCOPROTEIN (S-LAYER PROTEIN)-LIKE PROTEIN"/>
    <property type="match status" value="1"/>
</dbReference>
<dbReference type="InterPro" id="IPR010620">
    <property type="entry name" value="SBBP_repeat"/>
</dbReference>
<dbReference type="Pfam" id="PF25778">
    <property type="entry name" value="DUF7948"/>
    <property type="match status" value="1"/>
</dbReference>
<feature type="domain" description="PKD" evidence="1">
    <location>
        <begin position="1135"/>
        <end position="1212"/>
    </location>
</feature>
<dbReference type="SMART" id="SM00089">
    <property type="entry name" value="PKD"/>
    <property type="match status" value="5"/>
</dbReference>
<proteinExistence type="predicted"/>
<dbReference type="EMBL" id="CP077107">
    <property type="protein sequence ID" value="QXO93677.1"/>
    <property type="molecule type" value="Genomic_DNA"/>
</dbReference>
<dbReference type="InterPro" id="IPR052918">
    <property type="entry name" value="Motility_Chemotaxis_Reg"/>
</dbReference>
<dbReference type="Pfam" id="PF00801">
    <property type="entry name" value="PKD"/>
    <property type="match status" value="1"/>
</dbReference>
<accession>A0A8F5VIM7</accession>
<dbReference type="Pfam" id="PF06739">
    <property type="entry name" value="SBBP"/>
    <property type="match status" value="5"/>
</dbReference>
<dbReference type="PROSITE" id="PS00018">
    <property type="entry name" value="EF_HAND_1"/>
    <property type="match status" value="1"/>
</dbReference>
<reference evidence="2 3" key="1">
    <citation type="submission" date="2021-06" db="EMBL/GenBank/DDBJ databases">
        <title>Complete genome sequence of the secondary alcohol utilizing methanogen Methanospirillum hungatei strain GP1.</title>
        <authorList>
            <person name="Day L.A."/>
            <person name="Costa K.C."/>
        </authorList>
    </citation>
    <scope>NUCLEOTIDE SEQUENCE [LARGE SCALE GENOMIC DNA]</scope>
    <source>
        <strain evidence="2 3">GP1</strain>
    </source>
</reference>
<gene>
    <name evidence="2" type="ORF">KSK55_09900</name>
</gene>
<feature type="domain" description="PKD" evidence="1">
    <location>
        <begin position="1232"/>
        <end position="1293"/>
    </location>
</feature>
<protein>
    <submittedName>
        <fullName evidence="2">PKD domain-containing protein</fullName>
    </submittedName>
</protein>
<dbReference type="Proteomes" id="UP000694228">
    <property type="component" value="Chromosome"/>
</dbReference>
<organism evidence="2 3">
    <name type="scientific">Methanospirillum hungatei</name>
    <dbReference type="NCBI Taxonomy" id="2203"/>
    <lineage>
        <taxon>Archaea</taxon>
        <taxon>Methanobacteriati</taxon>
        <taxon>Methanobacteriota</taxon>
        <taxon>Stenosarchaea group</taxon>
        <taxon>Methanomicrobia</taxon>
        <taxon>Methanomicrobiales</taxon>
        <taxon>Methanospirillaceae</taxon>
        <taxon>Methanospirillum</taxon>
    </lineage>
</organism>
<feature type="domain" description="PKD" evidence="1">
    <location>
        <begin position="975"/>
        <end position="1044"/>
    </location>
</feature>
<dbReference type="InterPro" id="IPR018247">
    <property type="entry name" value="EF_Hand_1_Ca_BS"/>
</dbReference>
<dbReference type="InterPro" id="IPR022409">
    <property type="entry name" value="PKD/Chitinase_dom"/>
</dbReference>
<sequence>MNRNITKGVLAALLCILCCYPGMADTQDGVNPDISAHPVQFIINAGQAHEDILYQVKSAEFSFDFTHDSLLVNGPIEDCEECDQAVSSPIIVTVAGTDSNVSVEAFDQLEGYANFLIGQNETDWQKYVPWYGGIRYVNILPGINLTYSGKQGVLKREFIVNKEVDPSIIKLVYQGSDGLSITDDGSLQVSTSFGNLTERAPYSYQKINGTTVQVESSYQLFENGEVGYALGDYDPAYPLVIDPYLEYSTLLGGSLEDYGMDIARDSDGDVYVTGYTSSCNFPVYKPLITTSPKKFNGSYCHNSRDIFVTKISVDSATGNATIAFSTYLGGTKADFGRGIEVDSLKNMYVTGDTFSEDFPIVFPFSYGNQLHGSNDAFVIKIRADGANIWWSDYIGGNFADQANDIALDSLNAVYLTGQTVGNSPYKKLEQVFPTTPSAYQTAPNPDAVMGDAFAVKISPDGKRLEYSTYISGSGQDYGNGITVDGKGMAYIVGTTSSTNLIPATTPGYQKSIKGGQDAFLFKLNFQAGVQPVYATYLGGSTGYDYGEAVTVDSSESAYVTGATASTDFPVTNMALQTVKGWQYDAFEKDAYVTKFSTDGRGLIYSTYLGGSMDDWGYDIKVDDKRRAFVTGYSRSTSIPRDSLVNPIKYASGGQDGFLTIIKEDGRSAEFSTLFGGYRDEVGRGVAIEPNGNTSFVTGYTSSPTINNLICGDDCENDAFPVYKWINQTIQGGRYIGGNFTGNYQGSFDAFVMKFGQPSIRPSFNVSTLCGPVDPSTKNLTVTFNDTTIGSGNVVNRIWHFGDQSSHDAGTQPAYNLKHNYTSPGQYDATLTIYTYTDMMVSDPKRITVCQPSMSDNFTLVGYSNKTNPNGIIDVPINREITFNAISDNFTATQYKWEFDDGTENQTSSSRAIRHTFYEQGTYTVNLTATTGTCCDSYIQHGSKQIRVLAPPCGDFQNTTQRDGLAFCAPQDVSFEDLSTSDVTCGVPTAWQWNFGDNTDNATQADVTHRFNRAGVYTITMTVSNIAGSSTVQKPGYVVISGNVTAGFSADKQTGIAPLRVNFTDMSKGTVGAYTWVFGDNTPNSHESNPYHIYEKPGLYPAYLTVTSPCGNEHTSSKKYIAVNGNMTPICLFGNNTYPNSQNPVNGTPKLNVTFLADTGDGTLIDSIEWDFGDGTKSTKTRPAGSKNNLWTYISHNYTTVRDYSPMVAISNTTYKNGYRVYEDHVGVYNPLTVSFSISPSPPGVVGQEFTFTDTSPDDLIDWEWNFGDTKTANGSSVVKHIYNSSSTFPVVLTGWNKYDAGAWTSKQIVINSATNTSDLVFVPSSVSLINGSQNDRQLNILLKKADFGLHSFKLRIDLDSVDHAKIKNWYLPPTWVSDSSYTSSDSFRSMTITGMNKTWSWPAGSRDISLGNISLLGTSPGSDVLRFNKTDKHKPQIWYESSSMVISGIDATITTSAVPALPGYQNQPKDLWPLLVHDGLLDDFDGNGERNTKDVVVFFNAYAHGHLDGLTPAPFDYNRNGVIDPDDIVKYYNLIW</sequence>
<feature type="domain" description="PKD" evidence="1">
    <location>
        <begin position="778"/>
        <end position="832"/>
    </location>
</feature>
<evidence type="ECO:0000259" key="1">
    <source>
        <dbReference type="PROSITE" id="PS50093"/>
    </source>
</evidence>
<evidence type="ECO:0000313" key="2">
    <source>
        <dbReference type="EMBL" id="QXO93677.1"/>
    </source>
</evidence>
<evidence type="ECO:0000313" key="3">
    <source>
        <dbReference type="Proteomes" id="UP000694228"/>
    </source>
</evidence>
<dbReference type="OrthoDB" id="116896at2157"/>
<feature type="domain" description="PKD" evidence="1">
    <location>
        <begin position="1043"/>
        <end position="1116"/>
    </location>
</feature>
<dbReference type="CDD" id="cd00146">
    <property type="entry name" value="PKD"/>
    <property type="match status" value="5"/>
</dbReference>
<dbReference type="PROSITE" id="PS50093">
    <property type="entry name" value="PKD"/>
    <property type="match status" value="6"/>
</dbReference>
<dbReference type="InterPro" id="IPR057708">
    <property type="entry name" value="DUF7948"/>
</dbReference>
<feature type="domain" description="PKD" evidence="1">
    <location>
        <begin position="877"/>
        <end position="929"/>
    </location>
</feature>
<dbReference type="Pfam" id="PF18911">
    <property type="entry name" value="PKD_4"/>
    <property type="match status" value="4"/>
</dbReference>
<dbReference type="InterPro" id="IPR000601">
    <property type="entry name" value="PKD_dom"/>
</dbReference>